<sequence>MFTRLPTTTTAQLAEMAQPLAHSRLVEPQSRCQFQPELASPLLVGMKRKTSLVLHWAQHIRQLNPEQFTLNGLRIR</sequence>
<dbReference type="EMBL" id="CAEZTT010000048">
    <property type="protein sequence ID" value="CAB4575378.1"/>
    <property type="molecule type" value="Genomic_DNA"/>
</dbReference>
<dbReference type="AlphaFoldDB" id="A0A6J6ERA5"/>
<proteinExistence type="predicted"/>
<organism evidence="1">
    <name type="scientific">freshwater metagenome</name>
    <dbReference type="NCBI Taxonomy" id="449393"/>
    <lineage>
        <taxon>unclassified sequences</taxon>
        <taxon>metagenomes</taxon>
        <taxon>ecological metagenomes</taxon>
    </lineage>
</organism>
<evidence type="ECO:0000313" key="1">
    <source>
        <dbReference type="EMBL" id="CAB4575378.1"/>
    </source>
</evidence>
<reference evidence="1" key="1">
    <citation type="submission" date="2020-05" db="EMBL/GenBank/DDBJ databases">
        <authorList>
            <person name="Chiriac C."/>
            <person name="Salcher M."/>
            <person name="Ghai R."/>
            <person name="Kavagutti S V."/>
        </authorList>
    </citation>
    <scope>NUCLEOTIDE SEQUENCE</scope>
</reference>
<gene>
    <name evidence="1" type="ORF">UFOPK1726_00533</name>
</gene>
<name>A0A6J6ERA5_9ZZZZ</name>
<accession>A0A6J6ERA5</accession>
<protein>
    <submittedName>
        <fullName evidence="1">Unannotated protein</fullName>
    </submittedName>
</protein>